<comment type="caution">
    <text evidence="2">The sequence shown here is derived from an EMBL/GenBank/DDBJ whole genome shotgun (WGS) entry which is preliminary data.</text>
</comment>
<reference evidence="2 3" key="1">
    <citation type="submission" date="2016-10" db="EMBL/GenBank/DDBJ databases">
        <title>Updated version of Genome Assembly of Janthinobacterium lividum ERGS5:01.</title>
        <authorList>
            <person name="Kumar R."/>
            <person name="Acharya V."/>
            <person name="Singh D."/>
        </authorList>
    </citation>
    <scope>NUCLEOTIDE SEQUENCE [LARGE SCALE GENOMIC DNA]</scope>
    <source>
        <strain evidence="2 3">ERGS5:01</strain>
    </source>
</reference>
<dbReference type="EMBL" id="MAQB02000015">
    <property type="protein sequence ID" value="OFJ46351.1"/>
    <property type="molecule type" value="Genomic_DNA"/>
</dbReference>
<feature type="domain" description="DUF1842" evidence="1">
    <location>
        <begin position="18"/>
        <end position="120"/>
    </location>
</feature>
<evidence type="ECO:0000259" key="1">
    <source>
        <dbReference type="Pfam" id="PF08896"/>
    </source>
</evidence>
<gene>
    <name evidence="2" type="ORF">BA896_022550</name>
</gene>
<organism evidence="2 3">
    <name type="scientific">Janthinobacterium lividum</name>
    <dbReference type="NCBI Taxonomy" id="29581"/>
    <lineage>
        <taxon>Bacteria</taxon>
        <taxon>Pseudomonadati</taxon>
        <taxon>Pseudomonadota</taxon>
        <taxon>Betaproteobacteria</taxon>
        <taxon>Burkholderiales</taxon>
        <taxon>Oxalobacteraceae</taxon>
        <taxon>Janthinobacterium</taxon>
    </lineage>
</organism>
<dbReference type="AlphaFoldDB" id="A0A1E8PJ23"/>
<protein>
    <recommendedName>
        <fullName evidence="1">DUF1842 domain-containing protein</fullName>
    </recommendedName>
</protein>
<evidence type="ECO:0000313" key="3">
    <source>
        <dbReference type="Proteomes" id="UP000092634"/>
    </source>
</evidence>
<evidence type="ECO:0000313" key="2">
    <source>
        <dbReference type="EMBL" id="OFJ46351.1"/>
    </source>
</evidence>
<name>A0A1E8PJ23_9BURK</name>
<sequence>MSSSELNAVEHVYLIAGNLGLPGAPILNLALFYHPDDGSVSGEALITQSIAPPPGRVVIRPVSGPVHGLGLGKATRVFSLTGEYVVSVPPPAIGSYLAKFEATFVTDNNWSGHGSFSYGNQKIDNVPIAKRG</sequence>
<proteinExistence type="predicted"/>
<accession>A0A1E8PJ23</accession>
<dbReference type="InterPro" id="IPR014992">
    <property type="entry name" value="DUF1842"/>
</dbReference>
<dbReference type="Proteomes" id="UP000092634">
    <property type="component" value="Unassembled WGS sequence"/>
</dbReference>
<dbReference type="Pfam" id="PF08896">
    <property type="entry name" value="DUF1842"/>
    <property type="match status" value="1"/>
</dbReference>